<organism evidence="9 10">
    <name type="scientific">Butyrivibrio proteoclasticus</name>
    <dbReference type="NCBI Taxonomy" id="43305"/>
    <lineage>
        <taxon>Bacteria</taxon>
        <taxon>Bacillati</taxon>
        <taxon>Bacillota</taxon>
        <taxon>Clostridia</taxon>
        <taxon>Lachnospirales</taxon>
        <taxon>Lachnospiraceae</taxon>
        <taxon>Butyrivibrio</taxon>
    </lineage>
</organism>
<dbReference type="CDD" id="cd08071">
    <property type="entry name" value="MPN_DUF2466"/>
    <property type="match status" value="1"/>
</dbReference>
<dbReference type="Proteomes" id="UP000182624">
    <property type="component" value="Unassembled WGS sequence"/>
</dbReference>
<dbReference type="Pfam" id="PF20582">
    <property type="entry name" value="UPF0758_N"/>
    <property type="match status" value="1"/>
</dbReference>
<dbReference type="Pfam" id="PF04002">
    <property type="entry name" value="RadC"/>
    <property type="match status" value="1"/>
</dbReference>
<dbReference type="InterPro" id="IPR001405">
    <property type="entry name" value="UPF0758"/>
</dbReference>
<accession>A0A1I5U677</accession>
<keyword evidence="2" id="KW-0645">Protease</keyword>
<dbReference type="PANTHER" id="PTHR30471:SF3">
    <property type="entry name" value="UPF0758 PROTEIN YEES-RELATED"/>
    <property type="match status" value="1"/>
</dbReference>
<feature type="domain" description="MPN" evidence="8">
    <location>
        <begin position="121"/>
        <end position="243"/>
    </location>
</feature>
<evidence type="ECO:0000256" key="5">
    <source>
        <dbReference type="ARBA" id="ARBA00022833"/>
    </source>
</evidence>
<dbReference type="NCBIfam" id="NF000642">
    <property type="entry name" value="PRK00024.1"/>
    <property type="match status" value="1"/>
</dbReference>
<evidence type="ECO:0000256" key="6">
    <source>
        <dbReference type="ARBA" id="ARBA00023049"/>
    </source>
</evidence>
<gene>
    <name evidence="9" type="ORF">SAMN04487928_11192</name>
</gene>
<evidence type="ECO:0000313" key="9">
    <source>
        <dbReference type="EMBL" id="SFP90783.1"/>
    </source>
</evidence>
<dbReference type="GO" id="GO:0006508">
    <property type="term" value="P:proteolysis"/>
    <property type="evidence" value="ECO:0007669"/>
    <property type="project" value="UniProtKB-KW"/>
</dbReference>
<dbReference type="PROSITE" id="PS01302">
    <property type="entry name" value="UPF0758"/>
    <property type="match status" value="1"/>
</dbReference>
<sequence length="245" mass="27320">MRYVRKVEMNTINKKIFGSDAYKEMLPYERFLSAGPESLTDAELLAIIIRTGSGENSPIEIAHKVLCLSNGKERGLNGLFSLTVDELKSIHGIGEVKAVKLKCLTELAKRMSVQSSFSGTFFDSPKQIALLYMEKMRHEEREKAILLCLNNKHKLLNETVLSIGTVNSALVSPRDIFTHALKSGASFVILLHNHPSGDPTPSRADAELTKKISESGIMLDIRLIDHIIIGNQSYYSFSEKGLLWQ</sequence>
<comment type="similarity">
    <text evidence="1 7">Belongs to the UPF0758 family.</text>
</comment>
<dbReference type="PANTHER" id="PTHR30471">
    <property type="entry name" value="DNA REPAIR PROTEIN RADC"/>
    <property type="match status" value="1"/>
</dbReference>
<dbReference type="Gene3D" id="3.40.140.10">
    <property type="entry name" value="Cytidine Deaminase, domain 2"/>
    <property type="match status" value="1"/>
</dbReference>
<dbReference type="InterPro" id="IPR020891">
    <property type="entry name" value="UPF0758_CS"/>
</dbReference>
<dbReference type="PROSITE" id="PS50249">
    <property type="entry name" value="MPN"/>
    <property type="match status" value="1"/>
</dbReference>
<keyword evidence="3" id="KW-0479">Metal-binding</keyword>
<dbReference type="InterPro" id="IPR037518">
    <property type="entry name" value="MPN"/>
</dbReference>
<reference evidence="10" key="1">
    <citation type="submission" date="2016-10" db="EMBL/GenBank/DDBJ databases">
        <authorList>
            <person name="Varghese N."/>
            <person name="Submissions S."/>
        </authorList>
    </citation>
    <scope>NUCLEOTIDE SEQUENCE [LARGE SCALE GENOMIC DNA]</scope>
    <source>
        <strain evidence="10">P18</strain>
    </source>
</reference>
<evidence type="ECO:0000259" key="8">
    <source>
        <dbReference type="PROSITE" id="PS50249"/>
    </source>
</evidence>
<keyword evidence="10" id="KW-1185">Reference proteome</keyword>
<evidence type="ECO:0000313" key="10">
    <source>
        <dbReference type="Proteomes" id="UP000182624"/>
    </source>
</evidence>
<dbReference type="InterPro" id="IPR046778">
    <property type="entry name" value="UPF0758_N"/>
</dbReference>
<evidence type="ECO:0000256" key="4">
    <source>
        <dbReference type="ARBA" id="ARBA00022801"/>
    </source>
</evidence>
<dbReference type="SUPFAM" id="SSF102712">
    <property type="entry name" value="JAB1/MPN domain"/>
    <property type="match status" value="1"/>
</dbReference>
<keyword evidence="6" id="KW-0482">Metalloprotease</keyword>
<name>A0A1I5U677_9FIRM</name>
<dbReference type="GO" id="GO:0046872">
    <property type="term" value="F:metal ion binding"/>
    <property type="evidence" value="ECO:0007669"/>
    <property type="project" value="UniProtKB-KW"/>
</dbReference>
<keyword evidence="4" id="KW-0378">Hydrolase</keyword>
<evidence type="ECO:0000256" key="7">
    <source>
        <dbReference type="RuleBase" id="RU003797"/>
    </source>
</evidence>
<dbReference type="GO" id="GO:0008237">
    <property type="term" value="F:metallopeptidase activity"/>
    <property type="evidence" value="ECO:0007669"/>
    <property type="project" value="UniProtKB-KW"/>
</dbReference>
<dbReference type="NCBIfam" id="TIGR00608">
    <property type="entry name" value="radc"/>
    <property type="match status" value="1"/>
</dbReference>
<evidence type="ECO:0000256" key="1">
    <source>
        <dbReference type="ARBA" id="ARBA00010243"/>
    </source>
</evidence>
<evidence type="ECO:0000256" key="3">
    <source>
        <dbReference type="ARBA" id="ARBA00022723"/>
    </source>
</evidence>
<dbReference type="AlphaFoldDB" id="A0A1I5U677"/>
<proteinExistence type="inferred from homology"/>
<dbReference type="EMBL" id="FOXO01000011">
    <property type="protein sequence ID" value="SFP90783.1"/>
    <property type="molecule type" value="Genomic_DNA"/>
</dbReference>
<protein>
    <submittedName>
        <fullName evidence="9">DNA replication and repair protein RadC</fullName>
    </submittedName>
</protein>
<evidence type="ECO:0000256" key="2">
    <source>
        <dbReference type="ARBA" id="ARBA00022670"/>
    </source>
</evidence>
<dbReference type="InterPro" id="IPR025657">
    <property type="entry name" value="RadC_JAB"/>
</dbReference>
<dbReference type="RefSeq" id="WP_242949370.1">
    <property type="nucleotide sequence ID" value="NZ_FOXO01000011.1"/>
</dbReference>
<keyword evidence="5" id="KW-0862">Zinc</keyword>